<comment type="caution">
    <text evidence="1">The sequence shown here is derived from an EMBL/GenBank/DDBJ whole genome shotgun (WGS) entry which is preliminary data.</text>
</comment>
<reference evidence="1" key="1">
    <citation type="journal article" date="2023" name="Science">
        <title>Genome structures resolve the early diversification of teleost fishes.</title>
        <authorList>
            <person name="Parey E."/>
            <person name="Louis A."/>
            <person name="Montfort J."/>
            <person name="Bouchez O."/>
            <person name="Roques C."/>
            <person name="Iampietro C."/>
            <person name="Lluch J."/>
            <person name="Castinel A."/>
            <person name="Donnadieu C."/>
            <person name="Desvignes T."/>
            <person name="Floi Bucao C."/>
            <person name="Jouanno E."/>
            <person name="Wen M."/>
            <person name="Mejri S."/>
            <person name="Dirks R."/>
            <person name="Jansen H."/>
            <person name="Henkel C."/>
            <person name="Chen W.J."/>
            <person name="Zahm M."/>
            <person name="Cabau C."/>
            <person name="Klopp C."/>
            <person name="Thompson A.W."/>
            <person name="Robinson-Rechavi M."/>
            <person name="Braasch I."/>
            <person name="Lecointre G."/>
            <person name="Bobe J."/>
            <person name="Postlethwait J.H."/>
            <person name="Berthelot C."/>
            <person name="Roest Crollius H."/>
            <person name="Guiguen Y."/>
        </authorList>
    </citation>
    <scope>NUCLEOTIDE SEQUENCE</scope>
    <source>
        <strain evidence="1">NC1722</strain>
    </source>
</reference>
<dbReference type="Gene3D" id="3.30.420.40">
    <property type="match status" value="1"/>
</dbReference>
<name>A0AAD7SLP6_9TELE</name>
<dbReference type="PANTHER" id="PTHR11937">
    <property type="entry name" value="ACTIN"/>
    <property type="match status" value="1"/>
</dbReference>
<dbReference type="Pfam" id="PF00022">
    <property type="entry name" value="Actin"/>
    <property type="match status" value="1"/>
</dbReference>
<proteinExistence type="predicted"/>
<protein>
    <recommendedName>
        <fullName evidence="3">Actin</fullName>
    </recommendedName>
</protein>
<dbReference type="AlphaFoldDB" id="A0AAD7SLP6"/>
<evidence type="ECO:0008006" key="3">
    <source>
        <dbReference type="Google" id="ProtNLM"/>
    </source>
</evidence>
<organism evidence="1 2">
    <name type="scientific">Aldrovandia affinis</name>
    <dbReference type="NCBI Taxonomy" id="143900"/>
    <lineage>
        <taxon>Eukaryota</taxon>
        <taxon>Metazoa</taxon>
        <taxon>Chordata</taxon>
        <taxon>Craniata</taxon>
        <taxon>Vertebrata</taxon>
        <taxon>Euteleostomi</taxon>
        <taxon>Actinopterygii</taxon>
        <taxon>Neopterygii</taxon>
        <taxon>Teleostei</taxon>
        <taxon>Notacanthiformes</taxon>
        <taxon>Halosauridae</taxon>
        <taxon>Aldrovandia</taxon>
    </lineage>
</organism>
<accession>A0AAD7SLP6</accession>
<dbReference type="Proteomes" id="UP001221898">
    <property type="component" value="Unassembled WGS sequence"/>
</dbReference>
<dbReference type="Gene3D" id="3.90.640.10">
    <property type="entry name" value="Actin, Chain A, domain 4"/>
    <property type="match status" value="1"/>
</dbReference>
<dbReference type="EMBL" id="JAINUG010000051">
    <property type="protein sequence ID" value="KAJ8404945.1"/>
    <property type="molecule type" value="Genomic_DNA"/>
</dbReference>
<dbReference type="InterPro" id="IPR043129">
    <property type="entry name" value="ATPase_NBD"/>
</dbReference>
<keyword evidence="2" id="KW-1185">Reference proteome</keyword>
<evidence type="ECO:0000313" key="2">
    <source>
        <dbReference type="Proteomes" id="UP001221898"/>
    </source>
</evidence>
<dbReference type="SUPFAM" id="SSF53067">
    <property type="entry name" value="Actin-like ATPase domain"/>
    <property type="match status" value="1"/>
</dbReference>
<dbReference type="InterPro" id="IPR004000">
    <property type="entry name" value="Actin"/>
</dbReference>
<evidence type="ECO:0000313" key="1">
    <source>
        <dbReference type="EMBL" id="KAJ8404945.1"/>
    </source>
</evidence>
<sequence>MIIDAPRGRTTGVVLDAGDSVTHAVPIYEGFAIPHSIMRINIAGHYVSSFLRQYLRKEGHNFHTSSEFEIVRAIKEVGTVSFRAPGVLLRPDLIGEECEGIHEVLAFAIQK</sequence>
<gene>
    <name evidence="1" type="ORF">AAFF_G00333320</name>
</gene>